<feature type="domain" description="G" evidence="2">
    <location>
        <begin position="62"/>
        <end position="134"/>
    </location>
</feature>
<accession>A0A8H7C2Q4</accession>
<dbReference type="CDD" id="cd00882">
    <property type="entry name" value="Ras_like_GTPase"/>
    <property type="match status" value="1"/>
</dbReference>
<dbReference type="InterPro" id="IPR027417">
    <property type="entry name" value="P-loop_NTPase"/>
</dbReference>
<feature type="compositionally biased region" description="Basic and acidic residues" evidence="1">
    <location>
        <begin position="33"/>
        <end position="43"/>
    </location>
</feature>
<evidence type="ECO:0000259" key="2">
    <source>
        <dbReference type="Pfam" id="PF01926"/>
    </source>
</evidence>
<feature type="region of interest" description="Disordered" evidence="1">
    <location>
        <begin position="15"/>
        <end position="53"/>
    </location>
</feature>
<protein>
    <recommendedName>
        <fullName evidence="2">G domain-containing protein</fullName>
    </recommendedName>
</protein>
<proteinExistence type="predicted"/>
<dbReference type="Pfam" id="PF01926">
    <property type="entry name" value="MMR_HSR1"/>
    <property type="match status" value="1"/>
</dbReference>
<dbReference type="Proteomes" id="UP000629468">
    <property type="component" value="Unassembled WGS sequence"/>
</dbReference>
<gene>
    <name evidence="3" type="ORF">Agabi119p4_11225</name>
</gene>
<dbReference type="EMBL" id="JABXXO010000015">
    <property type="protein sequence ID" value="KAF7760549.1"/>
    <property type="molecule type" value="Genomic_DNA"/>
</dbReference>
<dbReference type="SUPFAM" id="SSF52540">
    <property type="entry name" value="P-loop containing nucleoside triphosphate hydrolases"/>
    <property type="match status" value="1"/>
</dbReference>
<sequence>MGCFISLLKARKPIPGATKPVGSRKPSNTTSADSERLGKDRNGVFRQNLTSKGSQEAPTKLIAVVGRTGSGLSQFIHDVTNRYEEGVAPDASLQPYTRDFKAISMESTGLQSPNKGTHITLIDTPGFDYSRGNDEYTTLRSLAIWVKQRYGPRMKLDGVIYMHNIWNEEIYHRSKFLSSRELEHLCGPSWHRKIILVNSHWSENLGDDGDDREKHLREGYWSFMIKKGSTMRRSSSPLLLPGLQREVSHQ</sequence>
<evidence type="ECO:0000313" key="3">
    <source>
        <dbReference type="EMBL" id="KAF7760549.1"/>
    </source>
</evidence>
<organism evidence="3 4">
    <name type="scientific">Agaricus bisporus var. burnettii</name>
    <dbReference type="NCBI Taxonomy" id="192524"/>
    <lineage>
        <taxon>Eukaryota</taxon>
        <taxon>Fungi</taxon>
        <taxon>Dikarya</taxon>
        <taxon>Basidiomycota</taxon>
        <taxon>Agaricomycotina</taxon>
        <taxon>Agaricomycetes</taxon>
        <taxon>Agaricomycetidae</taxon>
        <taxon>Agaricales</taxon>
        <taxon>Agaricineae</taxon>
        <taxon>Agaricaceae</taxon>
        <taxon>Agaricus</taxon>
    </lineage>
</organism>
<reference evidence="3 4" key="1">
    <citation type="journal article" name="Sci. Rep.">
        <title>Telomere-to-telomere assembled and centromere annotated genomes of the two main subspecies of the button mushroom Agaricus bisporus reveal especially polymorphic chromosome ends.</title>
        <authorList>
            <person name="Sonnenberg A.S.M."/>
            <person name="Sedaghat-Telgerd N."/>
            <person name="Lavrijssen B."/>
            <person name="Ohm R.A."/>
            <person name="Hendrickx P.M."/>
            <person name="Scholtmeijer K."/>
            <person name="Baars J.J.P."/>
            <person name="van Peer A."/>
        </authorList>
    </citation>
    <scope>NUCLEOTIDE SEQUENCE [LARGE SCALE GENOMIC DNA]</scope>
    <source>
        <strain evidence="3 4">H119_p4</strain>
    </source>
</reference>
<evidence type="ECO:0000256" key="1">
    <source>
        <dbReference type="SAM" id="MobiDB-lite"/>
    </source>
</evidence>
<name>A0A8H7C2Q4_AGABI</name>
<dbReference type="InterPro" id="IPR006073">
    <property type="entry name" value="GTP-bd"/>
</dbReference>
<dbReference type="AlphaFoldDB" id="A0A8H7C2Q4"/>
<comment type="caution">
    <text evidence="3">The sequence shown here is derived from an EMBL/GenBank/DDBJ whole genome shotgun (WGS) entry which is preliminary data.</text>
</comment>
<dbReference type="GO" id="GO:0005525">
    <property type="term" value="F:GTP binding"/>
    <property type="evidence" value="ECO:0007669"/>
    <property type="project" value="InterPro"/>
</dbReference>
<dbReference type="Gene3D" id="3.40.50.300">
    <property type="entry name" value="P-loop containing nucleotide triphosphate hydrolases"/>
    <property type="match status" value="1"/>
</dbReference>
<evidence type="ECO:0000313" key="4">
    <source>
        <dbReference type="Proteomes" id="UP000629468"/>
    </source>
</evidence>